<evidence type="ECO:0000256" key="1">
    <source>
        <dbReference type="SAM" id="MobiDB-lite"/>
    </source>
</evidence>
<keyword evidence="4" id="KW-1185">Reference proteome</keyword>
<feature type="region of interest" description="Disordered" evidence="1">
    <location>
        <begin position="100"/>
        <end position="122"/>
    </location>
</feature>
<gene>
    <name evidence="3" type="ORF">AB3X52_14395</name>
</gene>
<name>A0ABV3T0T2_9ACTN</name>
<reference evidence="3 4" key="1">
    <citation type="submission" date="2024-07" db="EMBL/GenBank/DDBJ databases">
        <authorList>
            <person name="Lee S."/>
            <person name="Kang M."/>
        </authorList>
    </citation>
    <scope>NUCLEOTIDE SEQUENCE [LARGE SCALE GENOMIC DNA]</scope>
    <source>
        <strain evidence="3 4">DS6</strain>
    </source>
</reference>
<dbReference type="RefSeq" id="WP_367994783.1">
    <property type="nucleotide sequence ID" value="NZ_JBFPJR010000027.1"/>
</dbReference>
<keyword evidence="2" id="KW-0472">Membrane</keyword>
<comment type="caution">
    <text evidence="3">The sequence shown here is derived from an EMBL/GenBank/DDBJ whole genome shotgun (WGS) entry which is preliminary data.</text>
</comment>
<dbReference type="EMBL" id="JBFPJR010000027">
    <property type="protein sequence ID" value="MEX0428813.1"/>
    <property type="molecule type" value="Genomic_DNA"/>
</dbReference>
<organism evidence="3 4">
    <name type="scientific">Nocardioides eburneus</name>
    <dbReference type="NCBI Taxonomy" id="3231482"/>
    <lineage>
        <taxon>Bacteria</taxon>
        <taxon>Bacillati</taxon>
        <taxon>Actinomycetota</taxon>
        <taxon>Actinomycetes</taxon>
        <taxon>Propionibacteriales</taxon>
        <taxon>Nocardioidaceae</taxon>
        <taxon>Nocardioides</taxon>
    </lineage>
</organism>
<keyword evidence="2" id="KW-0812">Transmembrane</keyword>
<sequence>MTTNGTKLGPLRRIKPIRPEGEHHMMSSQKRHPAMTILKGLGSVIIFLLVVVLGRVVIGGKLAGHLRWGTTTVVILSLIVAVPFVIIVIMFFAYRNVEPVRGSQRNGDPLGKHVDHSAGNGS</sequence>
<evidence type="ECO:0000256" key="2">
    <source>
        <dbReference type="SAM" id="Phobius"/>
    </source>
</evidence>
<proteinExistence type="predicted"/>
<keyword evidence="2" id="KW-1133">Transmembrane helix</keyword>
<evidence type="ECO:0000313" key="4">
    <source>
        <dbReference type="Proteomes" id="UP001556631"/>
    </source>
</evidence>
<dbReference type="Proteomes" id="UP001556631">
    <property type="component" value="Unassembled WGS sequence"/>
</dbReference>
<evidence type="ECO:0000313" key="3">
    <source>
        <dbReference type="EMBL" id="MEX0428813.1"/>
    </source>
</evidence>
<protein>
    <submittedName>
        <fullName evidence="3">Uncharacterized protein</fullName>
    </submittedName>
</protein>
<feature type="transmembrane region" description="Helical" evidence="2">
    <location>
        <begin position="70"/>
        <end position="94"/>
    </location>
</feature>
<feature type="transmembrane region" description="Helical" evidence="2">
    <location>
        <begin position="36"/>
        <end position="58"/>
    </location>
</feature>
<accession>A0ABV3T0T2</accession>